<name>A0A1W5ZYY4_9BACI</name>
<protein>
    <recommendedName>
        <fullName evidence="2">CwlT-like lysozyme domain-containing protein</fullName>
    </recommendedName>
</protein>
<feature type="domain" description="CwlT-like lysozyme" evidence="2">
    <location>
        <begin position="80"/>
        <end position="231"/>
    </location>
</feature>
<reference evidence="3 4" key="1">
    <citation type="submission" date="2017-04" db="EMBL/GenBank/DDBJ databases">
        <title>The whole genome sequencing and assembly of Halobacillus mangrovi strain.</title>
        <authorList>
            <person name="Lee S.-J."/>
            <person name="Park M.-K."/>
            <person name="Kim J.-Y."/>
            <person name="Lee Y.-J."/>
            <person name="Yi H."/>
            <person name="Bahn Y.-S."/>
            <person name="Kim J.F."/>
            <person name="Lee D.-W."/>
        </authorList>
    </citation>
    <scope>NUCLEOTIDE SEQUENCE [LARGE SCALE GENOMIC DNA]</scope>
    <source>
        <strain evidence="3 4">KTB 131</strain>
    </source>
</reference>
<dbReference type="EMBL" id="CP020772">
    <property type="protein sequence ID" value="ARI78479.1"/>
    <property type="molecule type" value="Genomic_DNA"/>
</dbReference>
<feature type="region of interest" description="Disordered" evidence="1">
    <location>
        <begin position="34"/>
        <end position="56"/>
    </location>
</feature>
<organism evidence="3 4">
    <name type="scientific">Halobacillus mangrovi</name>
    <dbReference type="NCBI Taxonomy" id="402384"/>
    <lineage>
        <taxon>Bacteria</taxon>
        <taxon>Bacillati</taxon>
        <taxon>Bacillota</taxon>
        <taxon>Bacilli</taxon>
        <taxon>Bacillales</taxon>
        <taxon>Bacillaceae</taxon>
        <taxon>Halobacillus</taxon>
    </lineage>
</organism>
<feature type="compositionally biased region" description="Polar residues" evidence="1">
    <location>
        <begin position="36"/>
        <end position="55"/>
    </location>
</feature>
<dbReference type="CDD" id="cd16891">
    <property type="entry name" value="CwlT-like"/>
    <property type="match status" value="1"/>
</dbReference>
<dbReference type="SUPFAM" id="SSF53955">
    <property type="entry name" value="Lysozyme-like"/>
    <property type="match status" value="1"/>
</dbReference>
<dbReference type="Pfam" id="PF13702">
    <property type="entry name" value="Lysozyme_like"/>
    <property type="match status" value="1"/>
</dbReference>
<dbReference type="STRING" id="402384.HM131_17265"/>
<dbReference type="Gene3D" id="1.10.530.10">
    <property type="match status" value="1"/>
</dbReference>
<dbReference type="AlphaFoldDB" id="A0A1W5ZYY4"/>
<evidence type="ECO:0000313" key="4">
    <source>
        <dbReference type="Proteomes" id="UP000192527"/>
    </source>
</evidence>
<dbReference type="KEGG" id="hmn:HM131_17265"/>
<dbReference type="InterPro" id="IPR023346">
    <property type="entry name" value="Lysozyme-like_dom_sf"/>
</dbReference>
<dbReference type="Proteomes" id="UP000192527">
    <property type="component" value="Chromosome"/>
</dbReference>
<evidence type="ECO:0000313" key="3">
    <source>
        <dbReference type="EMBL" id="ARI78479.1"/>
    </source>
</evidence>
<gene>
    <name evidence="3" type="ORF">HM131_17265</name>
</gene>
<proteinExistence type="predicted"/>
<keyword evidence="4" id="KW-1185">Reference proteome</keyword>
<evidence type="ECO:0000259" key="2">
    <source>
        <dbReference type="Pfam" id="PF13702"/>
    </source>
</evidence>
<dbReference type="RefSeq" id="WP_085030938.1">
    <property type="nucleotide sequence ID" value="NZ_CP020772.1"/>
</dbReference>
<dbReference type="InterPro" id="IPR047194">
    <property type="entry name" value="CwlT-like_lysozyme"/>
</dbReference>
<evidence type="ECO:0000256" key="1">
    <source>
        <dbReference type="SAM" id="MobiDB-lite"/>
    </source>
</evidence>
<sequence length="236" mass="26546">MKKQPLWMTVFTLCMTVVCLFLFSLLSPSKTEHVTSEQTEQSKPTQEKPSQQPENEQMGEDITIQYDGDAYPVGQLPDVSEQVLQYEQEIEKHAEEYGVEPYSNVILALMMQESKGEGADPMQASESLCGEVGCIENPEKSVKQGVRYFSKVLEKAGNDVKLALQSYNFGDGFIQYVKENGGKYSKDLAIQYSKKMFEKLQGSGNYSCRSPEEAELSACYGDFDYVGEILKYFAES</sequence>
<accession>A0A1W5ZYY4</accession>